<dbReference type="EMBL" id="MU858112">
    <property type="protein sequence ID" value="KAK4213252.1"/>
    <property type="molecule type" value="Genomic_DNA"/>
</dbReference>
<reference evidence="2" key="1">
    <citation type="journal article" date="2023" name="Mol. Phylogenet. Evol.">
        <title>Genome-scale phylogeny and comparative genomics of the fungal order Sordariales.</title>
        <authorList>
            <person name="Hensen N."/>
            <person name="Bonometti L."/>
            <person name="Westerberg I."/>
            <person name="Brannstrom I.O."/>
            <person name="Guillou S."/>
            <person name="Cros-Aarteil S."/>
            <person name="Calhoun S."/>
            <person name="Haridas S."/>
            <person name="Kuo A."/>
            <person name="Mondo S."/>
            <person name="Pangilinan J."/>
            <person name="Riley R."/>
            <person name="LaButti K."/>
            <person name="Andreopoulos B."/>
            <person name="Lipzen A."/>
            <person name="Chen C."/>
            <person name="Yan M."/>
            <person name="Daum C."/>
            <person name="Ng V."/>
            <person name="Clum A."/>
            <person name="Steindorff A."/>
            <person name="Ohm R.A."/>
            <person name="Martin F."/>
            <person name="Silar P."/>
            <person name="Natvig D.O."/>
            <person name="Lalanne C."/>
            <person name="Gautier V."/>
            <person name="Ament-Velasquez S.L."/>
            <person name="Kruys A."/>
            <person name="Hutchinson M.I."/>
            <person name="Powell A.J."/>
            <person name="Barry K."/>
            <person name="Miller A.N."/>
            <person name="Grigoriev I.V."/>
            <person name="Debuchy R."/>
            <person name="Gladieux P."/>
            <person name="Hiltunen Thoren M."/>
            <person name="Johannesson H."/>
        </authorList>
    </citation>
    <scope>NUCLEOTIDE SEQUENCE</scope>
    <source>
        <strain evidence="2">PSN293</strain>
    </source>
</reference>
<evidence type="ECO:0000256" key="1">
    <source>
        <dbReference type="SAM" id="MobiDB-lite"/>
    </source>
</evidence>
<proteinExistence type="predicted"/>
<gene>
    <name evidence="2" type="ORF">QBC37DRAFT_464193</name>
</gene>
<feature type="compositionally biased region" description="Acidic residues" evidence="1">
    <location>
        <begin position="492"/>
        <end position="509"/>
    </location>
</feature>
<name>A0AAN6YC06_9PEZI</name>
<feature type="compositionally biased region" description="Polar residues" evidence="1">
    <location>
        <begin position="410"/>
        <end position="419"/>
    </location>
</feature>
<keyword evidence="3" id="KW-1185">Reference proteome</keyword>
<organism evidence="2 3">
    <name type="scientific">Rhypophila decipiens</name>
    <dbReference type="NCBI Taxonomy" id="261697"/>
    <lineage>
        <taxon>Eukaryota</taxon>
        <taxon>Fungi</taxon>
        <taxon>Dikarya</taxon>
        <taxon>Ascomycota</taxon>
        <taxon>Pezizomycotina</taxon>
        <taxon>Sordariomycetes</taxon>
        <taxon>Sordariomycetidae</taxon>
        <taxon>Sordariales</taxon>
        <taxon>Naviculisporaceae</taxon>
        <taxon>Rhypophila</taxon>
    </lineage>
</organism>
<feature type="compositionally biased region" description="Basic and acidic residues" evidence="1">
    <location>
        <begin position="623"/>
        <end position="634"/>
    </location>
</feature>
<dbReference type="AlphaFoldDB" id="A0AAN6YC06"/>
<reference evidence="2" key="2">
    <citation type="submission" date="2023-05" db="EMBL/GenBank/DDBJ databases">
        <authorList>
            <consortium name="Lawrence Berkeley National Laboratory"/>
            <person name="Steindorff A."/>
            <person name="Hensen N."/>
            <person name="Bonometti L."/>
            <person name="Westerberg I."/>
            <person name="Brannstrom I.O."/>
            <person name="Guillou S."/>
            <person name="Cros-Aarteil S."/>
            <person name="Calhoun S."/>
            <person name="Haridas S."/>
            <person name="Kuo A."/>
            <person name="Mondo S."/>
            <person name="Pangilinan J."/>
            <person name="Riley R."/>
            <person name="Labutti K."/>
            <person name="Andreopoulos B."/>
            <person name="Lipzen A."/>
            <person name="Chen C."/>
            <person name="Yanf M."/>
            <person name="Daum C."/>
            <person name="Ng V."/>
            <person name="Clum A."/>
            <person name="Ohm R."/>
            <person name="Martin F."/>
            <person name="Silar P."/>
            <person name="Natvig D."/>
            <person name="Lalanne C."/>
            <person name="Gautier V."/>
            <person name="Ament-Velasquez S.L."/>
            <person name="Kruys A."/>
            <person name="Hutchinson M.I."/>
            <person name="Powell A.J."/>
            <person name="Barry K."/>
            <person name="Miller A.N."/>
            <person name="Grigoriev I.V."/>
            <person name="Debuchy R."/>
            <person name="Gladieux P."/>
            <person name="Thoren M.H."/>
            <person name="Johannesson H."/>
        </authorList>
    </citation>
    <scope>NUCLEOTIDE SEQUENCE</scope>
    <source>
        <strain evidence="2">PSN293</strain>
    </source>
</reference>
<feature type="region of interest" description="Disordered" evidence="1">
    <location>
        <begin position="364"/>
        <end position="751"/>
    </location>
</feature>
<feature type="compositionally biased region" description="Low complexity" evidence="1">
    <location>
        <begin position="365"/>
        <end position="390"/>
    </location>
</feature>
<feature type="compositionally biased region" description="Basic and acidic residues" evidence="1">
    <location>
        <begin position="741"/>
        <end position="751"/>
    </location>
</feature>
<evidence type="ECO:0000313" key="2">
    <source>
        <dbReference type="EMBL" id="KAK4213252.1"/>
    </source>
</evidence>
<feature type="compositionally biased region" description="Gly residues" evidence="1">
    <location>
        <begin position="718"/>
        <end position="736"/>
    </location>
</feature>
<dbReference type="Proteomes" id="UP001301769">
    <property type="component" value="Unassembled WGS sequence"/>
</dbReference>
<sequence>MNPMNQRMKCRADGCPNEIFYKTVEGAGPVPGQYIDPIERRASGIRSPVVGRGSPGPYGHSHRYSQGGGGSTVVSQYCKQHTCIHFLRDEGCTNKKPLHDTVCPIHARCPLPDCTQARAQFLDPGYDPNSHSVPRYVRFEFCAEHKCILRSCPRRRTSPKSTFCQAHSCHAEGCLNQSQEQRNCCEEHQCKAGSCRTIVEGNYPYCALHIKCEIASCGRARHSMAPKSDEYLPFCTEHATCEVGRCRELRLNNSSFCGTHTCQERDCKKSANSRPYCNEHSCQDADCPYPRAWAPQLNDRDKFCPLHTCRSQGCQEYVASRAIFCKKHGCSRRGCLSEALVEQLCLDDLKATYIAQGEFIASRKNSMSTSSNMSISSPGPGNPNNANFSPHAGPSTPVPLHGGGGGGLISRSSAPTPIQNPGGGMTYRGLPPSRQQQFFQIPGSSGSRSGTPVGNSPRGVGGGMINLNNKKHGPYHHPPGGFGGGDTTSTDDHDEDDEEEEEEEETNDEDDHHNKPDDLSDTEEEDEEEDDGPEEDLDQGVSTLHLSTGALPQAPPAPAVNPLQQQQTGSGKGGSSAGPRRRKSGNTNITVGGSSHHTDNTNPISSSSAQQSESESEDLNFFPDHHHQDRDRNNRGIADTGFITLSPGGGRTSSEEGSNSLVGGGGGGGVDYHHHLQPPQAPVAPGSFPVGGGGSFSNSKGKKGKQVNGGRRKARKGAVGGGGGGKVNGHGMGGGSSFQHFEQHVKEHEDW</sequence>
<feature type="compositionally biased region" description="Basic residues" evidence="1">
    <location>
        <begin position="700"/>
        <end position="716"/>
    </location>
</feature>
<comment type="caution">
    <text evidence="2">The sequence shown here is derived from an EMBL/GenBank/DDBJ whole genome shotgun (WGS) entry which is preliminary data.</text>
</comment>
<accession>A0AAN6YC06</accession>
<feature type="compositionally biased region" description="Acidic residues" evidence="1">
    <location>
        <begin position="519"/>
        <end position="538"/>
    </location>
</feature>
<feature type="compositionally biased region" description="Polar residues" evidence="1">
    <location>
        <begin position="433"/>
        <end position="454"/>
    </location>
</feature>
<evidence type="ECO:0000313" key="3">
    <source>
        <dbReference type="Proteomes" id="UP001301769"/>
    </source>
</evidence>
<feature type="compositionally biased region" description="Polar residues" evidence="1">
    <location>
        <begin position="586"/>
        <end position="604"/>
    </location>
</feature>
<protein>
    <submittedName>
        <fullName evidence="2">Uncharacterized protein</fullName>
    </submittedName>
</protein>